<feature type="transmembrane region" description="Helical" evidence="1">
    <location>
        <begin position="35"/>
        <end position="52"/>
    </location>
</feature>
<evidence type="ECO:0000313" key="2">
    <source>
        <dbReference type="EMBL" id="SSA43219.1"/>
    </source>
</evidence>
<evidence type="ECO:0000313" key="3">
    <source>
        <dbReference type="Proteomes" id="UP000250222"/>
    </source>
</evidence>
<evidence type="ECO:0000256" key="1">
    <source>
        <dbReference type="SAM" id="Phobius"/>
    </source>
</evidence>
<reference evidence="2 3" key="1">
    <citation type="submission" date="2016-10" db="EMBL/GenBank/DDBJ databases">
        <authorList>
            <person name="Cai Z."/>
        </authorList>
    </citation>
    <scope>NUCLEOTIDE SEQUENCE [LARGE SCALE GENOMIC DNA]</scope>
    <source>
        <strain evidence="2 3">CGMCC 1.10826</strain>
    </source>
</reference>
<sequence>MKATLRRPLAAAGILLVAGLCGVLAAAGHTPLALGVIAALSAVGALTGVAAMRRERQLTRRLSEALSASRKIQTDLTRMRERATERDRKVVERVEELERRLLAGFEAERQRAAERHREELALLRAGSGTRS</sequence>
<keyword evidence="1" id="KW-0812">Transmembrane</keyword>
<accession>A0A2Y9AL64</accession>
<name>A0A2Y9AL64_9MICO</name>
<proteinExistence type="predicted"/>
<dbReference type="AlphaFoldDB" id="A0A2Y9AL64"/>
<keyword evidence="1" id="KW-1133">Transmembrane helix</keyword>
<gene>
    <name evidence="2" type="ORF">SAMN05216184_107117</name>
</gene>
<dbReference type="RefSeq" id="WP_110852700.1">
    <property type="nucleotide sequence ID" value="NZ_QKLZ01000007.1"/>
</dbReference>
<keyword evidence="3" id="KW-1185">Reference proteome</keyword>
<dbReference type="Proteomes" id="UP000250222">
    <property type="component" value="Unassembled WGS sequence"/>
</dbReference>
<protein>
    <submittedName>
        <fullName evidence="2">Uncharacterized protein</fullName>
    </submittedName>
</protein>
<dbReference type="EMBL" id="UETB01000007">
    <property type="protein sequence ID" value="SSA43219.1"/>
    <property type="molecule type" value="Genomic_DNA"/>
</dbReference>
<keyword evidence="1" id="KW-0472">Membrane</keyword>
<organism evidence="2 3">
    <name type="scientific">Georgenia satyanarayanai</name>
    <dbReference type="NCBI Taxonomy" id="860221"/>
    <lineage>
        <taxon>Bacteria</taxon>
        <taxon>Bacillati</taxon>
        <taxon>Actinomycetota</taxon>
        <taxon>Actinomycetes</taxon>
        <taxon>Micrococcales</taxon>
        <taxon>Bogoriellaceae</taxon>
        <taxon>Georgenia</taxon>
    </lineage>
</organism>